<organism evidence="2 4">
    <name type="scientific">Undibacterium amnicola</name>
    <dbReference type="NCBI Taxonomy" id="1834038"/>
    <lineage>
        <taxon>Bacteria</taxon>
        <taxon>Pseudomonadati</taxon>
        <taxon>Pseudomonadota</taxon>
        <taxon>Betaproteobacteria</taxon>
        <taxon>Burkholderiales</taxon>
        <taxon>Oxalobacteraceae</taxon>
        <taxon>Undibacterium</taxon>
    </lineage>
</organism>
<accession>A0ABR6XXP4</accession>
<name>A0ABR6XXP4_9BURK</name>
<evidence type="ECO:0000313" key="3">
    <source>
        <dbReference type="EMBL" id="MBC3833723.1"/>
    </source>
</evidence>
<keyword evidence="4" id="KW-1185">Reference proteome</keyword>
<feature type="non-terminal residue" evidence="2">
    <location>
        <position position="84"/>
    </location>
</feature>
<proteinExistence type="predicted"/>
<gene>
    <name evidence="2" type="ORF">H8K33_19660</name>
    <name evidence="3" type="ORF">H8K33_19665</name>
</gene>
<dbReference type="InterPro" id="IPR025948">
    <property type="entry name" value="HTH-like_dom"/>
</dbReference>
<evidence type="ECO:0000313" key="4">
    <source>
        <dbReference type="Proteomes" id="UP000643610"/>
    </source>
</evidence>
<feature type="non-terminal residue" evidence="2">
    <location>
        <position position="1"/>
    </location>
</feature>
<sequence length="84" mass="9766">KKVASLSSGKAETSAREKAQIVDELRQQYPITQVLKVVGMARSTFYYQRKQSLLDDKYAAIKQRIRTIYDKHHGRYGYRRVTAT</sequence>
<evidence type="ECO:0000313" key="2">
    <source>
        <dbReference type="EMBL" id="MBC3833722.1"/>
    </source>
</evidence>
<evidence type="ECO:0000259" key="1">
    <source>
        <dbReference type="Pfam" id="PF13276"/>
    </source>
</evidence>
<reference evidence="2 4" key="1">
    <citation type="submission" date="2020-08" db="EMBL/GenBank/DDBJ databases">
        <title>Novel species isolated from subtropical streams in China.</title>
        <authorList>
            <person name="Lu H."/>
        </authorList>
    </citation>
    <scope>NUCLEOTIDE SEQUENCE [LARGE SCALE GENOMIC DNA]</scope>
    <source>
        <strain evidence="2 4">KCTC 52442</strain>
    </source>
</reference>
<protein>
    <submittedName>
        <fullName evidence="2">Transposase</fullName>
    </submittedName>
</protein>
<dbReference type="EMBL" id="JACOFU010000024">
    <property type="protein sequence ID" value="MBC3833722.1"/>
    <property type="molecule type" value="Genomic_DNA"/>
</dbReference>
<feature type="domain" description="HTH-like" evidence="1">
    <location>
        <begin position="60"/>
        <end position="83"/>
    </location>
</feature>
<dbReference type="Proteomes" id="UP000643610">
    <property type="component" value="Unassembled WGS sequence"/>
</dbReference>
<dbReference type="EMBL" id="JACOFU010000025">
    <property type="protein sequence ID" value="MBC3833723.1"/>
    <property type="molecule type" value="Genomic_DNA"/>
</dbReference>
<comment type="caution">
    <text evidence="2">The sequence shown here is derived from an EMBL/GenBank/DDBJ whole genome shotgun (WGS) entry which is preliminary data.</text>
</comment>
<dbReference type="Pfam" id="PF13276">
    <property type="entry name" value="HTH_21"/>
    <property type="match status" value="1"/>
</dbReference>
<dbReference type="RefSeq" id="WP_186892768.1">
    <property type="nucleotide sequence ID" value="NZ_JACOFU010000024.1"/>
</dbReference>